<dbReference type="SMART" id="SM00778">
    <property type="entry name" value="Prim_Zn_Ribbon"/>
    <property type="match status" value="1"/>
</dbReference>
<feature type="domain" description="DNA primase/helicase Gp4 N-terminal Bacteriophage T7-like" evidence="7">
    <location>
        <begin position="28"/>
        <end position="64"/>
    </location>
</feature>
<sequence>MKTTDAVIGQWPKVFEYYGLPPVTGKKHYKGKCPICGRKGKYRCDDQGGRGTFICSCGNSGDGWTLLRLTQKKDFKTQAKEVDEIIGNTYAHQPESVPSSINKDDRSLFRDKVIRKYATLVNLRGTSAESYLRNRGINCLPAEQIRYCHHQPVGMKTFQAMYSLATDDKGTLCYLHRTLLEGDKKANMDIAKKTYSLQSDDYLKHTGSVAIRMFPVSSTLGITEGIETALSCKQIYGCNTWPTMNAGFMGKFRVPRGVKHLIIFADMDLYSATGHAAAFECARGNLIAKNDLETVSIRWPDHGDFNDVLVNGDEVRELSFKKWAE</sequence>
<dbReference type="GO" id="GO:0008270">
    <property type="term" value="F:zinc ion binding"/>
    <property type="evidence" value="ECO:0007669"/>
    <property type="project" value="InterPro"/>
</dbReference>
<name>A0A4R4ITB5_PHOLU</name>
<evidence type="ECO:0000256" key="1">
    <source>
        <dbReference type="ARBA" id="ARBA00022478"/>
    </source>
</evidence>
<keyword evidence="2" id="KW-0639">Primosome</keyword>
<evidence type="ECO:0000256" key="6">
    <source>
        <dbReference type="ARBA" id="ARBA00023163"/>
    </source>
</evidence>
<dbReference type="GO" id="GO:1990077">
    <property type="term" value="C:primosome complex"/>
    <property type="evidence" value="ECO:0007669"/>
    <property type="project" value="UniProtKB-KW"/>
</dbReference>
<proteinExistence type="predicted"/>
<protein>
    <submittedName>
        <fullName evidence="8">DNA primase</fullName>
    </submittedName>
</protein>
<dbReference type="InterPro" id="IPR013237">
    <property type="entry name" value="Phage_T7_Gp4_N"/>
</dbReference>
<dbReference type="CDD" id="cd01029">
    <property type="entry name" value="TOPRIM_primases"/>
    <property type="match status" value="1"/>
</dbReference>
<organism evidence="8 9">
    <name type="scientific">Photorhabdus luminescens subsp. mexicana</name>
    <dbReference type="NCBI Taxonomy" id="2100167"/>
    <lineage>
        <taxon>Bacteria</taxon>
        <taxon>Pseudomonadati</taxon>
        <taxon>Pseudomonadota</taxon>
        <taxon>Gammaproteobacteria</taxon>
        <taxon>Enterobacterales</taxon>
        <taxon>Morganellaceae</taxon>
        <taxon>Photorhabdus</taxon>
    </lineage>
</organism>
<keyword evidence="5" id="KW-0235">DNA replication</keyword>
<dbReference type="InterPro" id="IPR006171">
    <property type="entry name" value="TOPRIM_dom"/>
</dbReference>
<evidence type="ECO:0000259" key="7">
    <source>
        <dbReference type="SMART" id="SM00778"/>
    </source>
</evidence>
<accession>A0A4R4ITB5</accession>
<dbReference type="AlphaFoldDB" id="A0A4R4ITB5"/>
<dbReference type="SUPFAM" id="SSF57783">
    <property type="entry name" value="Zinc beta-ribbon"/>
    <property type="match status" value="1"/>
</dbReference>
<dbReference type="GO" id="GO:0006269">
    <property type="term" value="P:DNA replication, synthesis of primer"/>
    <property type="evidence" value="ECO:0007669"/>
    <property type="project" value="UniProtKB-KW"/>
</dbReference>
<keyword evidence="4" id="KW-0548">Nucleotidyltransferase</keyword>
<keyword evidence="3" id="KW-0808">Transferase</keyword>
<dbReference type="InterPro" id="IPR055570">
    <property type="entry name" value="DUF7146"/>
</dbReference>
<comment type="caution">
    <text evidence="8">The sequence shown here is derived from an EMBL/GenBank/DDBJ whole genome shotgun (WGS) entry which is preliminary data.</text>
</comment>
<dbReference type="Pfam" id="PF08273">
    <property type="entry name" value="Zn_Ribbon_Prim"/>
    <property type="match status" value="1"/>
</dbReference>
<gene>
    <name evidence="8" type="ORF">C5468_23290</name>
</gene>
<dbReference type="GO" id="GO:0000428">
    <property type="term" value="C:DNA-directed RNA polymerase complex"/>
    <property type="evidence" value="ECO:0007669"/>
    <property type="project" value="UniProtKB-KW"/>
</dbReference>
<dbReference type="Pfam" id="PF23639">
    <property type="entry name" value="DUF7146"/>
    <property type="match status" value="1"/>
</dbReference>
<dbReference type="GO" id="GO:0004386">
    <property type="term" value="F:helicase activity"/>
    <property type="evidence" value="ECO:0007669"/>
    <property type="project" value="InterPro"/>
</dbReference>
<dbReference type="InterPro" id="IPR036977">
    <property type="entry name" value="DNA_primase_Znf_CHC2"/>
</dbReference>
<dbReference type="RefSeq" id="WP_132348492.1">
    <property type="nucleotide sequence ID" value="NZ_CAWOLF010000044.1"/>
</dbReference>
<dbReference type="Pfam" id="PF13362">
    <property type="entry name" value="Toprim_3"/>
    <property type="match status" value="1"/>
</dbReference>
<dbReference type="Gene3D" id="3.90.580.10">
    <property type="entry name" value="Zinc finger, CHC2-type domain"/>
    <property type="match status" value="1"/>
</dbReference>
<dbReference type="InterPro" id="IPR034154">
    <property type="entry name" value="TOPRIM_DnaG/twinkle"/>
</dbReference>
<evidence type="ECO:0000256" key="2">
    <source>
        <dbReference type="ARBA" id="ARBA00022515"/>
    </source>
</evidence>
<dbReference type="GO" id="GO:0016779">
    <property type="term" value="F:nucleotidyltransferase activity"/>
    <property type="evidence" value="ECO:0007669"/>
    <property type="project" value="UniProtKB-KW"/>
</dbReference>
<keyword evidence="1" id="KW-0240">DNA-directed RNA polymerase</keyword>
<dbReference type="Proteomes" id="UP000295550">
    <property type="component" value="Unassembled WGS sequence"/>
</dbReference>
<evidence type="ECO:0000256" key="3">
    <source>
        <dbReference type="ARBA" id="ARBA00022679"/>
    </source>
</evidence>
<keyword evidence="6" id="KW-0804">Transcription</keyword>
<evidence type="ECO:0000313" key="8">
    <source>
        <dbReference type="EMBL" id="TDB44014.1"/>
    </source>
</evidence>
<dbReference type="EMBL" id="PUJX01000044">
    <property type="protein sequence ID" value="TDB44014.1"/>
    <property type="molecule type" value="Genomic_DNA"/>
</dbReference>
<dbReference type="GO" id="GO:0003677">
    <property type="term" value="F:DNA binding"/>
    <property type="evidence" value="ECO:0007669"/>
    <property type="project" value="InterPro"/>
</dbReference>
<evidence type="ECO:0000256" key="4">
    <source>
        <dbReference type="ARBA" id="ARBA00022695"/>
    </source>
</evidence>
<reference evidence="8 9" key="1">
    <citation type="journal article" date="2019" name="Int. J. Syst. Evol. Microbiol.">
        <title>Photorhabdus khanii subsp. guanajuatensis subsp. nov., isolated from Heterorhabditis atacamensis, and Photorhabdus luminescens subsp. mexicana subsp. nov., isolated from Heterorhabditis mexicana entomopathogenic nematodes.</title>
        <authorList>
            <person name="Machado R.A.R."/>
            <person name="Bruno P."/>
            <person name="Arce C.C.M."/>
            <person name="Liechti N."/>
            <person name="Kohler A."/>
            <person name="Bernal J."/>
            <person name="Bruggmann R."/>
            <person name="Turlings T.C.J."/>
        </authorList>
    </citation>
    <scope>NUCLEOTIDE SEQUENCE [LARGE SCALE GENOMIC DNA]</scope>
    <source>
        <strain evidence="8 9">MEX47-22</strain>
    </source>
</reference>
<evidence type="ECO:0000313" key="9">
    <source>
        <dbReference type="Proteomes" id="UP000295550"/>
    </source>
</evidence>
<evidence type="ECO:0000256" key="5">
    <source>
        <dbReference type="ARBA" id="ARBA00022705"/>
    </source>
</evidence>